<dbReference type="Pfam" id="PF01630">
    <property type="entry name" value="Glyco_hydro_56"/>
    <property type="match status" value="1"/>
</dbReference>
<dbReference type="Gene3D" id="3.20.20.70">
    <property type="entry name" value="Aldolase class I"/>
    <property type="match status" value="1"/>
</dbReference>
<dbReference type="KEGG" id="alim:106513025"/>
<sequence length="204" mass="21637">MGTAGVVILDRSETKTERECQNLAEFVRKVLGPYSVNVTRATQLCSASLCQGKGRCVRQNPDSSAYLHLPPQSTAVQKVTEKDKATAQPDRASKAAEPDPAEMWKKDFKCQWYKTADGEISDRQSPKDGAPLGGISDGKNEGTVATSTVSMTKGATETVLTGSDLPDTGSPTSLLKFSSNSCTNPLTAPNLYILLLGAVLSLGP</sequence>
<keyword evidence="5" id="KW-1185">Reference proteome</keyword>
<dbReference type="EC" id="3.2.1.35" evidence="3"/>
<dbReference type="InterPro" id="IPR013785">
    <property type="entry name" value="Aldolase_TIM"/>
</dbReference>
<dbReference type="PANTHER" id="PTHR11769:SF36">
    <property type="entry name" value="HYALURONIDASE"/>
    <property type="match status" value="1"/>
</dbReference>
<reference evidence="6" key="1">
    <citation type="submission" date="2025-08" db="UniProtKB">
        <authorList>
            <consortium name="RefSeq"/>
        </authorList>
    </citation>
    <scope>IDENTIFICATION</scope>
</reference>
<organism evidence="5 6">
    <name type="scientific">Austrofundulus limnaeus</name>
    <name type="common">Annual killifish</name>
    <dbReference type="NCBI Taxonomy" id="52670"/>
    <lineage>
        <taxon>Eukaryota</taxon>
        <taxon>Metazoa</taxon>
        <taxon>Chordata</taxon>
        <taxon>Craniata</taxon>
        <taxon>Vertebrata</taxon>
        <taxon>Euteleostomi</taxon>
        <taxon>Actinopterygii</taxon>
        <taxon>Neopterygii</taxon>
        <taxon>Teleostei</taxon>
        <taxon>Neoteleostei</taxon>
        <taxon>Acanthomorphata</taxon>
        <taxon>Ovalentaria</taxon>
        <taxon>Atherinomorphae</taxon>
        <taxon>Cyprinodontiformes</taxon>
        <taxon>Rivulidae</taxon>
        <taxon>Austrofundulus</taxon>
    </lineage>
</organism>
<evidence type="ECO:0000256" key="1">
    <source>
        <dbReference type="ARBA" id="ARBA00000251"/>
    </source>
</evidence>
<dbReference type="GO" id="GO:0005975">
    <property type="term" value="P:carbohydrate metabolic process"/>
    <property type="evidence" value="ECO:0007669"/>
    <property type="project" value="InterPro"/>
</dbReference>
<evidence type="ECO:0000313" key="5">
    <source>
        <dbReference type="Proteomes" id="UP000192220"/>
    </source>
</evidence>
<feature type="region of interest" description="Disordered" evidence="4">
    <location>
        <begin position="64"/>
        <end position="101"/>
    </location>
</feature>
<evidence type="ECO:0000256" key="3">
    <source>
        <dbReference type="RuleBase" id="RU610713"/>
    </source>
</evidence>
<name>A0A2I4ANN3_AUSLI</name>
<dbReference type="GO" id="GO:0004415">
    <property type="term" value="F:hyalurononglucosaminidase activity"/>
    <property type="evidence" value="ECO:0007669"/>
    <property type="project" value="UniProtKB-UniRule"/>
</dbReference>
<dbReference type="OrthoDB" id="8951657at2759"/>
<dbReference type="InterPro" id="IPR018155">
    <property type="entry name" value="Hyaluronidase"/>
</dbReference>
<dbReference type="PANTHER" id="PTHR11769">
    <property type="entry name" value="HYALURONIDASE"/>
    <property type="match status" value="1"/>
</dbReference>
<evidence type="ECO:0000313" key="6">
    <source>
        <dbReference type="RefSeq" id="XP_013857098.1"/>
    </source>
</evidence>
<evidence type="ECO:0000256" key="2">
    <source>
        <dbReference type="ARBA" id="ARBA00023295"/>
    </source>
</evidence>
<dbReference type="AlphaFoldDB" id="A0A2I4ANN3"/>
<accession>A0A2I4ANN3</accession>
<feature type="compositionally biased region" description="Basic and acidic residues" evidence="4">
    <location>
        <begin position="79"/>
        <end position="101"/>
    </location>
</feature>
<gene>
    <name evidence="6" type="primary">si:dkey-72l14.3</name>
</gene>
<dbReference type="RefSeq" id="XP_013857098.1">
    <property type="nucleotide sequence ID" value="XM_014001644.1"/>
</dbReference>
<protein>
    <recommendedName>
        <fullName evidence="3">Hyaluronidase</fullName>
        <ecNumber evidence="3">3.2.1.35</ecNumber>
    </recommendedName>
</protein>
<proteinExistence type="inferred from homology"/>
<comment type="similarity">
    <text evidence="3">Belongs to the glycosyl hydrolase 56 family.</text>
</comment>
<dbReference type="InParanoid" id="A0A2I4ANN3"/>
<evidence type="ECO:0000256" key="4">
    <source>
        <dbReference type="SAM" id="MobiDB-lite"/>
    </source>
</evidence>
<dbReference type="Proteomes" id="UP000192220">
    <property type="component" value="Unplaced"/>
</dbReference>
<dbReference type="GO" id="GO:0031410">
    <property type="term" value="C:cytoplasmic vesicle"/>
    <property type="evidence" value="ECO:0007669"/>
    <property type="project" value="TreeGrafter"/>
</dbReference>
<keyword evidence="2 3" id="KW-0326">Glycosidase</keyword>
<feature type="region of interest" description="Disordered" evidence="4">
    <location>
        <begin position="120"/>
        <end position="143"/>
    </location>
</feature>
<comment type="catalytic activity">
    <reaction evidence="1 3">
        <text>Random hydrolysis of (1-&gt;4)-linkages between N-acetyl-beta-D-glucosamine and D-glucuronate residues in hyaluronate.</text>
        <dbReference type="EC" id="3.2.1.35"/>
    </reaction>
</comment>
<keyword evidence="3" id="KW-0378">Hydrolase</keyword>
<dbReference type="GO" id="GO:0030214">
    <property type="term" value="P:hyaluronan catabolic process"/>
    <property type="evidence" value="ECO:0007669"/>
    <property type="project" value="TreeGrafter"/>
</dbReference>